<reference evidence="2" key="1">
    <citation type="journal article" date="2016" name="Genome Announc.">
        <title>Draft Genome Sequences of Five Rapidly Growing Mycobacterium Species, M. thermoresistibile, M. fortuitum subsp. acetamidolyticum, M. canariasense, M. brisbanense, and M. novocastrense.</title>
        <authorList>
            <person name="Katahira K."/>
            <person name="Ogura Y."/>
            <person name="Gotoh Y."/>
            <person name="Hayashi T."/>
        </authorList>
    </citation>
    <scope>NUCLEOTIDE SEQUENCE [LARGE SCALE GENOMIC DNA]</scope>
    <source>
        <strain evidence="2">JCM15298</strain>
    </source>
</reference>
<dbReference type="EMBL" id="BCSY01000111">
    <property type="protein sequence ID" value="GAS98843.1"/>
    <property type="molecule type" value="Genomic_DNA"/>
</dbReference>
<accession>A0A100WJ91</accession>
<dbReference type="STRING" id="228230.RMCC_5808"/>
<organism evidence="1 2">
    <name type="scientific">Mycolicibacterium canariasense</name>
    <name type="common">Mycobacterium canariasense</name>
    <dbReference type="NCBI Taxonomy" id="228230"/>
    <lineage>
        <taxon>Bacteria</taxon>
        <taxon>Bacillati</taxon>
        <taxon>Actinomycetota</taxon>
        <taxon>Actinomycetes</taxon>
        <taxon>Mycobacteriales</taxon>
        <taxon>Mycobacteriaceae</taxon>
        <taxon>Mycolicibacterium</taxon>
    </lineage>
</organism>
<evidence type="ECO:0000313" key="1">
    <source>
        <dbReference type="EMBL" id="GAS98843.1"/>
    </source>
</evidence>
<dbReference type="AlphaFoldDB" id="A0A100WJ91"/>
<evidence type="ECO:0000313" key="2">
    <source>
        <dbReference type="Proteomes" id="UP000069443"/>
    </source>
</evidence>
<protein>
    <submittedName>
        <fullName evidence="1">Uncharacterized protein</fullName>
    </submittedName>
</protein>
<comment type="caution">
    <text evidence="1">The sequence shown here is derived from an EMBL/GenBank/DDBJ whole genome shotgun (WGS) entry which is preliminary data.</text>
</comment>
<gene>
    <name evidence="1" type="ORF">RMCC_5808</name>
</gene>
<name>A0A100WJ91_MYCCR</name>
<keyword evidence="2" id="KW-1185">Reference proteome</keyword>
<proteinExistence type="predicted"/>
<dbReference type="Proteomes" id="UP000069443">
    <property type="component" value="Unassembled WGS sequence"/>
</dbReference>
<reference evidence="2" key="2">
    <citation type="submission" date="2016-02" db="EMBL/GenBank/DDBJ databases">
        <title>Draft genome sequence of five rapidly growing Mycobacterium species.</title>
        <authorList>
            <person name="Katahira K."/>
            <person name="Gotou Y."/>
            <person name="Iida K."/>
            <person name="Ogura Y."/>
            <person name="Hayashi T."/>
        </authorList>
    </citation>
    <scope>NUCLEOTIDE SEQUENCE [LARGE SCALE GENOMIC DNA]</scope>
    <source>
        <strain evidence="2">JCM15298</strain>
    </source>
</reference>
<sequence length="65" mass="7001">MTAADVIAVHGYVPGVRFDKCGARACEWTGPGRMAHAAHVVDELKSAGFWIMRPATATEEAAQTW</sequence>